<dbReference type="EMBL" id="JAGSXJ010000002">
    <property type="protein sequence ID" value="KAH6695216.1"/>
    <property type="molecule type" value="Genomic_DNA"/>
</dbReference>
<comment type="caution">
    <text evidence="5">The sequence shown here is derived from an EMBL/GenBank/DDBJ whole genome shotgun (WGS) entry which is preliminary data.</text>
</comment>
<keyword evidence="6" id="KW-1185">Reference proteome</keyword>
<evidence type="ECO:0000313" key="5">
    <source>
        <dbReference type="EMBL" id="KAH6695216.1"/>
    </source>
</evidence>
<evidence type="ECO:0000256" key="4">
    <source>
        <dbReference type="SAM" id="SignalP"/>
    </source>
</evidence>
<comment type="similarity">
    <text evidence="1">Belongs to the glycosyltransferase 15 family.</text>
</comment>
<feature type="signal peptide" evidence="4">
    <location>
        <begin position="1"/>
        <end position="20"/>
    </location>
</feature>
<dbReference type="Pfam" id="PF01793">
    <property type="entry name" value="Glyco_transf_15"/>
    <property type="match status" value="1"/>
</dbReference>
<evidence type="ECO:0000313" key="6">
    <source>
        <dbReference type="Proteomes" id="UP000770015"/>
    </source>
</evidence>
<dbReference type="Gene3D" id="3.90.550.10">
    <property type="entry name" value="Spore Coat Polysaccharide Biosynthesis Protein SpsA, Chain A"/>
    <property type="match status" value="1"/>
</dbReference>
<proteinExistence type="inferred from homology"/>
<evidence type="ECO:0000256" key="3">
    <source>
        <dbReference type="ARBA" id="ARBA00022679"/>
    </source>
</evidence>
<dbReference type="InterPro" id="IPR029044">
    <property type="entry name" value="Nucleotide-diphossugar_trans"/>
</dbReference>
<sequence>MTQAALIGFTSLTLFGPVLAAPMSIVAPLRTRAALICLTSDDETAPTVSTITDLESRFNWVYKYDWTIFSREELSTETKDALSNATSGGAMTFDLVPDDLWLLPESNEGCKDQHDDDFHRKTRWQAGLFALESRLRSFDWYLKVDPGSQFSHDFKFDVFAAMRDTQTCYGANGIGQVSSESARALRETAKSFMARHQQTIMREADFTWILGPSDTADYADGHNPDHDLDYLSELGFNEHKPQVEAPDARPSRDMPVNTSAADCTEIHNCQLDARFDMGSLQMLRGAEFRAFFDHLDDEGTFLYHHIPATNVKSLGASLLFPQSNVWRMDDVSCTTAGHAYCLPSDNSASMIKRHRRRFLAAMIGGPAQGWTDAMVENNGAGLVLWGQYWNNVAKDLGYLQFLKDSGFGHTNLDWGQIEHKKRWIFGPSESAVPVGEMIVRYFIEGDVSQVCKPLILQEQELEAEAEEPAVREE</sequence>
<keyword evidence="2" id="KW-0328">Glycosyltransferase</keyword>
<dbReference type="GO" id="GO:0016020">
    <property type="term" value="C:membrane"/>
    <property type="evidence" value="ECO:0007669"/>
    <property type="project" value="InterPro"/>
</dbReference>
<organism evidence="5 6">
    <name type="scientific">Plectosphaerella plurivora</name>
    <dbReference type="NCBI Taxonomy" id="936078"/>
    <lineage>
        <taxon>Eukaryota</taxon>
        <taxon>Fungi</taxon>
        <taxon>Dikarya</taxon>
        <taxon>Ascomycota</taxon>
        <taxon>Pezizomycotina</taxon>
        <taxon>Sordariomycetes</taxon>
        <taxon>Hypocreomycetidae</taxon>
        <taxon>Glomerellales</taxon>
        <taxon>Plectosphaerellaceae</taxon>
        <taxon>Plectosphaerella</taxon>
    </lineage>
</organism>
<keyword evidence="3 5" id="KW-0808">Transferase</keyword>
<gene>
    <name evidence="5" type="ORF">F5X68DRAFT_272644</name>
</gene>
<dbReference type="PANTHER" id="PTHR31121:SF6">
    <property type="entry name" value="ALPHA-1,2 MANNOSYLTRANSFERASE KTR1"/>
    <property type="match status" value="1"/>
</dbReference>
<dbReference type="PANTHER" id="PTHR31121">
    <property type="entry name" value="ALPHA-1,2 MANNOSYLTRANSFERASE KTR1"/>
    <property type="match status" value="1"/>
</dbReference>
<name>A0A9P8VKI1_9PEZI</name>
<dbReference type="OrthoDB" id="202470at2759"/>
<evidence type="ECO:0000256" key="1">
    <source>
        <dbReference type="ARBA" id="ARBA00007677"/>
    </source>
</evidence>
<reference evidence="5" key="1">
    <citation type="journal article" date="2021" name="Nat. Commun.">
        <title>Genetic determinants of endophytism in the Arabidopsis root mycobiome.</title>
        <authorList>
            <person name="Mesny F."/>
            <person name="Miyauchi S."/>
            <person name="Thiergart T."/>
            <person name="Pickel B."/>
            <person name="Atanasova L."/>
            <person name="Karlsson M."/>
            <person name="Huettel B."/>
            <person name="Barry K.W."/>
            <person name="Haridas S."/>
            <person name="Chen C."/>
            <person name="Bauer D."/>
            <person name="Andreopoulos W."/>
            <person name="Pangilinan J."/>
            <person name="LaButti K."/>
            <person name="Riley R."/>
            <person name="Lipzen A."/>
            <person name="Clum A."/>
            <person name="Drula E."/>
            <person name="Henrissat B."/>
            <person name="Kohler A."/>
            <person name="Grigoriev I.V."/>
            <person name="Martin F.M."/>
            <person name="Hacquard S."/>
        </authorList>
    </citation>
    <scope>NUCLEOTIDE SEQUENCE</scope>
    <source>
        <strain evidence="5">MPI-SDFR-AT-0117</strain>
    </source>
</reference>
<dbReference type="AlphaFoldDB" id="A0A9P8VKI1"/>
<dbReference type="GO" id="GO:0006487">
    <property type="term" value="P:protein N-linked glycosylation"/>
    <property type="evidence" value="ECO:0007669"/>
    <property type="project" value="TreeGrafter"/>
</dbReference>
<accession>A0A9P8VKI1</accession>
<dbReference type="GO" id="GO:0000032">
    <property type="term" value="P:cell wall mannoprotein biosynthetic process"/>
    <property type="evidence" value="ECO:0007669"/>
    <property type="project" value="TreeGrafter"/>
</dbReference>
<dbReference type="GO" id="GO:0006493">
    <property type="term" value="P:protein O-linked glycosylation"/>
    <property type="evidence" value="ECO:0007669"/>
    <property type="project" value="TreeGrafter"/>
</dbReference>
<evidence type="ECO:0000256" key="2">
    <source>
        <dbReference type="ARBA" id="ARBA00022676"/>
    </source>
</evidence>
<dbReference type="Proteomes" id="UP000770015">
    <property type="component" value="Unassembled WGS sequence"/>
</dbReference>
<keyword evidence="4" id="KW-0732">Signal</keyword>
<dbReference type="GO" id="GO:0005794">
    <property type="term" value="C:Golgi apparatus"/>
    <property type="evidence" value="ECO:0007669"/>
    <property type="project" value="TreeGrafter"/>
</dbReference>
<dbReference type="GO" id="GO:0000026">
    <property type="term" value="F:alpha-1,2-mannosyltransferase activity"/>
    <property type="evidence" value="ECO:0007669"/>
    <property type="project" value="TreeGrafter"/>
</dbReference>
<protein>
    <submittedName>
        <fullName evidence="5">Nucleotide-diphospho-sugar transferase</fullName>
    </submittedName>
</protein>
<dbReference type="InterPro" id="IPR002685">
    <property type="entry name" value="Glyco_trans_15"/>
</dbReference>
<dbReference type="SUPFAM" id="SSF53448">
    <property type="entry name" value="Nucleotide-diphospho-sugar transferases"/>
    <property type="match status" value="1"/>
</dbReference>
<feature type="chain" id="PRO_5040475220" evidence="4">
    <location>
        <begin position="21"/>
        <end position="473"/>
    </location>
</feature>